<gene>
    <name evidence="1" type="ORF">LAZ67_4003870</name>
</gene>
<dbReference type="Proteomes" id="UP001235939">
    <property type="component" value="Chromosome 04"/>
</dbReference>
<reference evidence="1 2" key="1">
    <citation type="submission" date="2022-01" db="EMBL/GenBank/DDBJ databases">
        <title>A chromosomal length assembly of Cordylochernes scorpioides.</title>
        <authorList>
            <person name="Zeh D."/>
            <person name="Zeh J."/>
        </authorList>
    </citation>
    <scope>NUCLEOTIDE SEQUENCE [LARGE SCALE GENOMIC DNA]</scope>
    <source>
        <strain evidence="1">IN4F17</strain>
        <tissue evidence="1">Whole Body</tissue>
    </source>
</reference>
<name>A0ABY6KH44_9ARAC</name>
<keyword evidence="2" id="KW-1185">Reference proteome</keyword>
<organism evidence="1 2">
    <name type="scientific">Cordylochernes scorpioides</name>
    <dbReference type="NCBI Taxonomy" id="51811"/>
    <lineage>
        <taxon>Eukaryota</taxon>
        <taxon>Metazoa</taxon>
        <taxon>Ecdysozoa</taxon>
        <taxon>Arthropoda</taxon>
        <taxon>Chelicerata</taxon>
        <taxon>Arachnida</taxon>
        <taxon>Pseudoscorpiones</taxon>
        <taxon>Cheliferoidea</taxon>
        <taxon>Chernetidae</taxon>
        <taxon>Cordylochernes</taxon>
    </lineage>
</organism>
<accession>A0ABY6KH44</accession>
<evidence type="ECO:0000313" key="1">
    <source>
        <dbReference type="EMBL" id="UYV67093.1"/>
    </source>
</evidence>
<evidence type="ECO:0000313" key="2">
    <source>
        <dbReference type="Proteomes" id="UP001235939"/>
    </source>
</evidence>
<protein>
    <submittedName>
        <fullName evidence="1">Uncharacterized protein</fullName>
    </submittedName>
</protein>
<proteinExistence type="predicted"/>
<sequence length="122" mass="14087">MLLPSSDKSAESIFSHSALLSEDESQTYKQRLTYFGQTMRENGLEKMFRKLKEDPFNELARRGQESYQKKTNTIIDTLCHTLLTPEDKILLDKFFDIIIKHVPNMNSPNGRDLSRFKAALSS</sequence>
<dbReference type="EMBL" id="CP092866">
    <property type="protein sequence ID" value="UYV67093.1"/>
    <property type="molecule type" value="Genomic_DNA"/>
</dbReference>